<keyword evidence="6" id="KW-0235">DNA replication</keyword>
<feature type="region of interest" description="Disordered" evidence="7">
    <location>
        <begin position="424"/>
        <end position="444"/>
    </location>
</feature>
<dbReference type="InterPro" id="IPR017961">
    <property type="entry name" value="DNA_pol_Y-fam_little_finger"/>
</dbReference>
<keyword evidence="6" id="KW-0479">Metal-binding</keyword>
<evidence type="ECO:0000313" key="9">
    <source>
        <dbReference type="EMBL" id="MEQ2580050.1"/>
    </source>
</evidence>
<feature type="active site" evidence="6">
    <location>
        <position position="138"/>
    </location>
</feature>
<feature type="site" description="Substrate discrimination" evidence="6">
    <location>
        <position position="13"/>
    </location>
</feature>
<dbReference type="InterPro" id="IPR036775">
    <property type="entry name" value="DNA_pol_Y-fam_lit_finger_sf"/>
</dbReference>
<evidence type="ECO:0000256" key="4">
    <source>
        <dbReference type="ARBA" id="ARBA00022763"/>
    </source>
</evidence>
<gene>
    <name evidence="6" type="primary">dinB</name>
    <name evidence="9" type="ORF">WMO62_14655</name>
</gene>
<dbReference type="Gene3D" id="3.30.1490.100">
    <property type="entry name" value="DNA polymerase, Y-family, little finger domain"/>
    <property type="match status" value="1"/>
</dbReference>
<sequence>MKLIFHIDVNSAFLSWTACGLLEEGGVDDSASCADLTQKNTSDPASDAAVNAPATDIREIASVIGGSEKSRHGIVLAKSTLAKQYGIVTGEPLFQARRKCPGLVVVPPNYQLYVRKSDQLIRMLHEYTPLIQQYSIDEAWMDMTGIQEAQADPMGFATRLKDRIHRELGFTVNIGISINHLLAKMGSELQKPDRVHTLFPEEIPQKMWPLPVDELFFVGKTTAAHLHKLGIHTIGELARTDPGLLEMHLKKHGRAIWKYANGGELDAAVFERRSSKNKGYGNETTLPDDVTDMETACQVILSLCETVGARLRQDNMKISVVGVHVKDNSFTERSRQTSLRTPTNSTNLIYEESRRLFRELWDGRPLRLIGVFTSKAEQSEYEQLDLFQTARNEKQEKLDKAIDQIRKKYGEDSVRRARFLDGEMNHMAGGLNKEKSRYRQRREE</sequence>
<evidence type="ECO:0000256" key="6">
    <source>
        <dbReference type="HAMAP-Rule" id="MF_01113"/>
    </source>
</evidence>
<comment type="similarity">
    <text evidence="1 6">Belongs to the DNA polymerase type-Y family.</text>
</comment>
<dbReference type="PANTHER" id="PTHR11076:SF35">
    <property type="entry name" value="DNA REPAIR PROTEIN HOMOLOG YOBH"/>
    <property type="match status" value="1"/>
</dbReference>
<feature type="binding site" evidence="6">
    <location>
        <position position="137"/>
    </location>
    <ligand>
        <name>Mg(2+)</name>
        <dbReference type="ChEBI" id="CHEBI:18420"/>
    </ligand>
</feature>
<dbReference type="SUPFAM" id="SSF56672">
    <property type="entry name" value="DNA/RNA polymerases"/>
    <property type="match status" value="1"/>
</dbReference>
<dbReference type="HAMAP" id="MF_01113">
    <property type="entry name" value="DNApol_IV"/>
    <property type="match status" value="1"/>
</dbReference>
<name>A0ABV1I4D3_9FIRM</name>
<evidence type="ECO:0000256" key="2">
    <source>
        <dbReference type="ARBA" id="ARBA00022457"/>
    </source>
</evidence>
<dbReference type="EC" id="2.7.7.7" evidence="6"/>
<comment type="function">
    <text evidence="6">Poorly processive, error-prone DNA polymerase involved in untargeted mutagenesis. Copies undamaged DNA at stalled replication forks, which arise in vivo from mismatched or misaligned primer ends. These misaligned primers can be extended by PolIV. Exhibits no 3'-5' exonuclease (proofreading) activity. May be involved in translesional synthesis, in conjunction with the beta clamp from PolIII.</text>
</comment>
<evidence type="ECO:0000256" key="7">
    <source>
        <dbReference type="SAM" id="MobiDB-lite"/>
    </source>
</evidence>
<dbReference type="InterPro" id="IPR024728">
    <property type="entry name" value="PolY_HhH_motif"/>
</dbReference>
<comment type="cofactor">
    <cofactor evidence="6">
        <name>Mg(2+)</name>
        <dbReference type="ChEBI" id="CHEBI:18420"/>
    </cofactor>
    <text evidence="6">Binds 2 magnesium ions per subunit.</text>
</comment>
<keyword evidence="6" id="KW-0460">Magnesium</keyword>
<dbReference type="PROSITE" id="PS50173">
    <property type="entry name" value="UMUC"/>
    <property type="match status" value="1"/>
</dbReference>
<evidence type="ECO:0000256" key="3">
    <source>
        <dbReference type="ARBA" id="ARBA00022695"/>
    </source>
</evidence>
<dbReference type="Pfam" id="PF11798">
    <property type="entry name" value="IMS_HHH"/>
    <property type="match status" value="1"/>
</dbReference>
<dbReference type="Pfam" id="PF00817">
    <property type="entry name" value="IMS"/>
    <property type="match status" value="1"/>
</dbReference>
<keyword evidence="2 6" id="KW-0515">Mutator protein</keyword>
<evidence type="ECO:0000256" key="5">
    <source>
        <dbReference type="ARBA" id="ARBA00022932"/>
    </source>
</evidence>
<protein>
    <recommendedName>
        <fullName evidence="6">DNA polymerase IV</fullName>
        <shortName evidence="6">Pol IV</shortName>
        <ecNumber evidence="6">2.7.7.7</ecNumber>
    </recommendedName>
</protein>
<dbReference type="Gene3D" id="1.10.150.20">
    <property type="entry name" value="5' to 3' exonuclease, C-terminal subdomain"/>
    <property type="match status" value="1"/>
</dbReference>
<keyword evidence="3 6" id="KW-0548">Nucleotidyltransferase</keyword>
<keyword evidence="4 6" id="KW-0227">DNA damage</keyword>
<dbReference type="PANTHER" id="PTHR11076">
    <property type="entry name" value="DNA REPAIR POLYMERASE UMUC / TRANSFERASE FAMILY MEMBER"/>
    <property type="match status" value="1"/>
</dbReference>
<feature type="compositionally biased region" description="Basic and acidic residues" evidence="7">
    <location>
        <begin position="432"/>
        <end position="444"/>
    </location>
</feature>
<keyword evidence="6" id="KW-0234">DNA repair</keyword>
<comment type="subunit">
    <text evidence="6">Monomer.</text>
</comment>
<evidence type="ECO:0000256" key="1">
    <source>
        <dbReference type="ARBA" id="ARBA00010945"/>
    </source>
</evidence>
<dbReference type="InterPro" id="IPR001126">
    <property type="entry name" value="UmuC"/>
</dbReference>
<dbReference type="EMBL" id="JBBMFC010000041">
    <property type="protein sequence ID" value="MEQ2580050.1"/>
    <property type="molecule type" value="Genomic_DNA"/>
</dbReference>
<reference evidence="9 10" key="1">
    <citation type="submission" date="2024-03" db="EMBL/GenBank/DDBJ databases">
        <title>Human intestinal bacterial collection.</title>
        <authorList>
            <person name="Pauvert C."/>
            <person name="Hitch T.C.A."/>
            <person name="Clavel T."/>
        </authorList>
    </citation>
    <scope>NUCLEOTIDE SEQUENCE [LARGE SCALE GENOMIC DNA]</scope>
    <source>
        <strain evidence="9 10">CLA-AA-H78B</strain>
    </source>
</reference>
<dbReference type="SUPFAM" id="SSF100879">
    <property type="entry name" value="Lesion bypass DNA polymerase (Y-family), little finger domain"/>
    <property type="match status" value="1"/>
</dbReference>
<organism evidence="9 10">
    <name type="scientific">Hominiventricola aquisgranensis</name>
    <dbReference type="NCBI Taxonomy" id="3133164"/>
    <lineage>
        <taxon>Bacteria</taxon>
        <taxon>Bacillati</taxon>
        <taxon>Bacillota</taxon>
        <taxon>Clostridia</taxon>
        <taxon>Lachnospirales</taxon>
        <taxon>Lachnospiraceae</taxon>
        <taxon>Hominiventricola</taxon>
    </lineage>
</organism>
<dbReference type="InterPro" id="IPR022880">
    <property type="entry name" value="DNApol_IV"/>
</dbReference>
<feature type="binding site" evidence="6">
    <location>
        <position position="8"/>
    </location>
    <ligand>
        <name>Mg(2+)</name>
        <dbReference type="ChEBI" id="CHEBI:18420"/>
    </ligand>
</feature>
<accession>A0ABV1I4D3</accession>
<keyword evidence="6" id="KW-0963">Cytoplasm</keyword>
<dbReference type="Gene3D" id="3.40.1170.60">
    <property type="match status" value="1"/>
</dbReference>
<keyword evidence="6" id="KW-0808">Transferase</keyword>
<dbReference type="RefSeq" id="WP_349145137.1">
    <property type="nucleotide sequence ID" value="NZ_JBBMFC010000041.1"/>
</dbReference>
<dbReference type="CDD" id="cd03586">
    <property type="entry name" value="PolY_Pol_IV_kappa"/>
    <property type="match status" value="1"/>
</dbReference>
<keyword evidence="5 6" id="KW-0239">DNA-directed DNA polymerase</keyword>
<evidence type="ECO:0000259" key="8">
    <source>
        <dbReference type="PROSITE" id="PS50173"/>
    </source>
</evidence>
<keyword evidence="10" id="KW-1185">Reference proteome</keyword>
<dbReference type="InterPro" id="IPR043128">
    <property type="entry name" value="Rev_trsase/Diguanyl_cyclase"/>
</dbReference>
<feature type="domain" description="UmuC" evidence="8">
    <location>
        <begin position="45"/>
        <end position="219"/>
    </location>
</feature>
<comment type="catalytic activity">
    <reaction evidence="6">
        <text>DNA(n) + a 2'-deoxyribonucleoside 5'-triphosphate = DNA(n+1) + diphosphate</text>
        <dbReference type="Rhea" id="RHEA:22508"/>
        <dbReference type="Rhea" id="RHEA-COMP:17339"/>
        <dbReference type="Rhea" id="RHEA-COMP:17340"/>
        <dbReference type="ChEBI" id="CHEBI:33019"/>
        <dbReference type="ChEBI" id="CHEBI:61560"/>
        <dbReference type="ChEBI" id="CHEBI:173112"/>
        <dbReference type="EC" id="2.7.7.7"/>
    </reaction>
</comment>
<dbReference type="InterPro" id="IPR043502">
    <property type="entry name" value="DNA/RNA_pol_sf"/>
</dbReference>
<evidence type="ECO:0000313" key="10">
    <source>
        <dbReference type="Proteomes" id="UP001470288"/>
    </source>
</evidence>
<proteinExistence type="inferred from homology"/>
<dbReference type="PROSITE" id="PS51257">
    <property type="entry name" value="PROKAR_LIPOPROTEIN"/>
    <property type="match status" value="1"/>
</dbReference>
<comment type="subcellular location">
    <subcellularLocation>
        <location evidence="6">Cytoplasm</location>
    </subcellularLocation>
</comment>
<dbReference type="InterPro" id="IPR050116">
    <property type="entry name" value="DNA_polymerase-Y"/>
</dbReference>
<dbReference type="Proteomes" id="UP001470288">
    <property type="component" value="Unassembled WGS sequence"/>
</dbReference>
<dbReference type="Pfam" id="PF11799">
    <property type="entry name" value="IMS_C"/>
    <property type="match status" value="1"/>
</dbReference>
<dbReference type="Gene3D" id="3.30.70.270">
    <property type="match status" value="1"/>
</dbReference>
<comment type="caution">
    <text evidence="9">The sequence shown here is derived from an EMBL/GenBank/DDBJ whole genome shotgun (WGS) entry which is preliminary data.</text>
</comment>
<keyword evidence="6" id="KW-0238">DNA-binding</keyword>